<dbReference type="Proteomes" id="UP000299084">
    <property type="component" value="Unassembled WGS sequence"/>
</dbReference>
<proteinExistence type="predicted"/>
<name>A0A5N4CBC7_CAMDR</name>
<reference evidence="1 2" key="1">
    <citation type="journal article" date="2019" name="Mol. Ecol. Resour.">
        <title>Improving Illumina assemblies with Hi-C and long reads: an example with the North African dromedary.</title>
        <authorList>
            <person name="Elbers J.P."/>
            <person name="Rogers M.F."/>
            <person name="Perelman P.L."/>
            <person name="Proskuryakova A.A."/>
            <person name="Serdyukova N.A."/>
            <person name="Johnson W.E."/>
            <person name="Horin P."/>
            <person name="Corander J."/>
            <person name="Murphy D."/>
            <person name="Burger P.A."/>
        </authorList>
    </citation>
    <scope>NUCLEOTIDE SEQUENCE [LARGE SCALE GENOMIC DNA]</scope>
    <source>
        <strain evidence="1">Drom800</strain>
        <tissue evidence="1">Blood</tissue>
    </source>
</reference>
<evidence type="ECO:0000313" key="2">
    <source>
        <dbReference type="Proteomes" id="UP000299084"/>
    </source>
</evidence>
<comment type="caution">
    <text evidence="1">The sequence shown here is derived from an EMBL/GenBank/DDBJ whole genome shotgun (WGS) entry which is preliminary data.</text>
</comment>
<accession>A0A5N4CBC7</accession>
<dbReference type="AlphaFoldDB" id="A0A5N4CBC7"/>
<sequence>MQMREGERKAIEVGEWGMWPLPCTGLVFRGPPCSQSSKKGSCSEVGSNTLRGWLGPGCADVLAWLAASRQPRPSLCLSLDKSPGTGWLLMPQHVCIRQITRTLCVKQTDVLGRGPSDSGTVLPSGLSGPEVKGSSTWHCGGVPY</sequence>
<organism evidence="1 2">
    <name type="scientific">Camelus dromedarius</name>
    <name type="common">Dromedary</name>
    <name type="synonym">Arabian camel</name>
    <dbReference type="NCBI Taxonomy" id="9838"/>
    <lineage>
        <taxon>Eukaryota</taxon>
        <taxon>Metazoa</taxon>
        <taxon>Chordata</taxon>
        <taxon>Craniata</taxon>
        <taxon>Vertebrata</taxon>
        <taxon>Euteleostomi</taxon>
        <taxon>Mammalia</taxon>
        <taxon>Eutheria</taxon>
        <taxon>Laurasiatheria</taxon>
        <taxon>Artiodactyla</taxon>
        <taxon>Tylopoda</taxon>
        <taxon>Camelidae</taxon>
        <taxon>Camelus</taxon>
    </lineage>
</organism>
<dbReference type="EMBL" id="JWIN03000030">
    <property type="protein sequence ID" value="KAB1256222.1"/>
    <property type="molecule type" value="Genomic_DNA"/>
</dbReference>
<protein>
    <submittedName>
        <fullName evidence="1">Uncharacterized protein</fullName>
    </submittedName>
</protein>
<gene>
    <name evidence="1" type="ORF">Cadr_000027693</name>
</gene>
<evidence type="ECO:0000313" key="1">
    <source>
        <dbReference type="EMBL" id="KAB1256222.1"/>
    </source>
</evidence>
<keyword evidence="2" id="KW-1185">Reference proteome</keyword>